<evidence type="ECO:0000259" key="2">
    <source>
        <dbReference type="PROSITE" id="PS51371"/>
    </source>
</evidence>
<dbReference type="SUPFAM" id="SSF53448">
    <property type="entry name" value="Nucleotide-diphospho-sugar transferases"/>
    <property type="match status" value="1"/>
</dbReference>
<keyword evidence="1" id="KW-0129">CBS domain</keyword>
<dbReference type="AlphaFoldDB" id="A0A845QDL1"/>
<dbReference type="CDD" id="cd04607">
    <property type="entry name" value="CBS_pair_NTP_transferase_assoc"/>
    <property type="match status" value="1"/>
</dbReference>
<dbReference type="InterPro" id="IPR029044">
    <property type="entry name" value="Nucleotide-diphossugar_trans"/>
</dbReference>
<keyword evidence="4" id="KW-1185">Reference proteome</keyword>
<evidence type="ECO:0000313" key="3">
    <source>
        <dbReference type="EMBL" id="NBG96509.1"/>
    </source>
</evidence>
<proteinExistence type="predicted"/>
<comment type="caution">
    <text evidence="3">The sequence shown here is derived from an EMBL/GenBank/DDBJ whole genome shotgun (WGS) entry which is preliminary data.</text>
</comment>
<feature type="domain" description="CBS" evidence="2">
    <location>
        <begin position="1"/>
        <end position="60"/>
    </location>
</feature>
<dbReference type="GO" id="GO:0016740">
    <property type="term" value="F:transferase activity"/>
    <property type="evidence" value="ECO:0007669"/>
    <property type="project" value="UniProtKB-KW"/>
</dbReference>
<dbReference type="PROSITE" id="PS51371">
    <property type="entry name" value="CBS"/>
    <property type="match status" value="2"/>
</dbReference>
<dbReference type="PANTHER" id="PTHR22572">
    <property type="entry name" value="SUGAR-1-PHOSPHATE GUANYL TRANSFERASE"/>
    <property type="match status" value="1"/>
</dbReference>
<reference evidence="3 4" key="1">
    <citation type="journal article" date="2016" name="Int. J. Syst. Evol. Microbiol.">
        <title>Pyruvatibacter mobilis gen. nov., sp. nov., a marine bacterium from the culture broth of Picochlorum sp. 122.</title>
        <authorList>
            <person name="Wang G."/>
            <person name="Tang M."/>
            <person name="Wu H."/>
            <person name="Dai S."/>
            <person name="Li T."/>
            <person name="Chen C."/>
            <person name="He H."/>
            <person name="Fan J."/>
            <person name="Xiang W."/>
            <person name="Li X."/>
        </authorList>
    </citation>
    <scope>NUCLEOTIDE SEQUENCE [LARGE SCALE GENOMIC DNA]</scope>
    <source>
        <strain evidence="3 4">GYP-11</strain>
    </source>
</reference>
<dbReference type="Pfam" id="PF00571">
    <property type="entry name" value="CBS"/>
    <property type="match status" value="2"/>
</dbReference>
<dbReference type="OrthoDB" id="9814110at2"/>
<organism evidence="3 4">
    <name type="scientific">Pyruvatibacter mobilis</name>
    <dbReference type="NCBI Taxonomy" id="1712261"/>
    <lineage>
        <taxon>Bacteria</taxon>
        <taxon>Pseudomonadati</taxon>
        <taxon>Pseudomonadota</taxon>
        <taxon>Alphaproteobacteria</taxon>
        <taxon>Hyphomicrobiales</taxon>
        <taxon>Parvibaculaceae</taxon>
        <taxon>Pyruvatibacter</taxon>
    </lineage>
</organism>
<dbReference type="InterPro" id="IPR000644">
    <property type="entry name" value="CBS_dom"/>
</dbReference>
<dbReference type="Proteomes" id="UP000470384">
    <property type="component" value="Unassembled WGS sequence"/>
</dbReference>
<dbReference type="GeneID" id="300654127"/>
<protein>
    <submittedName>
        <fullName evidence="3">NTP transferase domain-containing protein</fullName>
    </submittedName>
</protein>
<dbReference type="Pfam" id="PF00483">
    <property type="entry name" value="NTP_transferase"/>
    <property type="match status" value="1"/>
</dbReference>
<dbReference type="Gene3D" id="3.10.580.10">
    <property type="entry name" value="CBS-domain"/>
    <property type="match status" value="1"/>
</dbReference>
<dbReference type="InterPro" id="IPR005835">
    <property type="entry name" value="NTP_transferase_dom"/>
</dbReference>
<dbReference type="RefSeq" id="WP_160588573.1">
    <property type="nucleotide sequence ID" value="NZ_BMHN01000001.1"/>
</dbReference>
<dbReference type="SMART" id="SM00116">
    <property type="entry name" value="CBS"/>
    <property type="match status" value="2"/>
</dbReference>
<dbReference type="EMBL" id="WXYQ01000009">
    <property type="protein sequence ID" value="NBG96509.1"/>
    <property type="molecule type" value="Genomic_DNA"/>
</dbReference>
<feature type="domain" description="CBS" evidence="2">
    <location>
        <begin position="68"/>
        <end position="124"/>
    </location>
</feature>
<keyword evidence="3" id="KW-0808">Transferase</keyword>
<dbReference type="InterPro" id="IPR046342">
    <property type="entry name" value="CBS_dom_sf"/>
</dbReference>
<evidence type="ECO:0000256" key="1">
    <source>
        <dbReference type="PROSITE-ProRule" id="PRU00703"/>
    </source>
</evidence>
<accession>A0A845QDL1</accession>
<dbReference type="InterPro" id="IPR050486">
    <property type="entry name" value="Mannose-1P_guanyltransferase"/>
</dbReference>
<sequence length="357" mass="39664">MTRAKFQDVCVTPETALQDVIRGITETGKQIALVVDEAGRLLGTITDGDIRRGILRGLALDAPARDVMKENPIVAGPDLARDVLLRYMRDGRVKQLPIVDGDGMLVGLELLDDMLSAPKAENWVVIMAGGLGTRLRPITEDIPKPLVPVGGRPVLETIIEQLAGQGFTRIFLAVNYLAEQVRDHFGDGSRWGVRIDYLEEETRMGTAGALTLLPQRPSAPFLVMNADLVTDIDFRRLLGFHADQTADATMCVREYKFQVPYGVVETKGNRITALTEKPTHSYFVNSGIYALEPEVLDLVPRGHFYDMTTLFDDLLARDGHGVVFPVHEYWIDIGQFDDLEKARTEFQAVFTPKDKQA</sequence>
<dbReference type="SUPFAM" id="SSF54631">
    <property type="entry name" value="CBS-domain pair"/>
    <property type="match status" value="1"/>
</dbReference>
<dbReference type="Gene3D" id="3.90.550.10">
    <property type="entry name" value="Spore Coat Polysaccharide Biosynthesis Protein SpsA, Chain A"/>
    <property type="match status" value="1"/>
</dbReference>
<gene>
    <name evidence="3" type="ORF">GTQ45_12265</name>
</gene>
<name>A0A845QDL1_9HYPH</name>
<evidence type="ECO:0000313" key="4">
    <source>
        <dbReference type="Proteomes" id="UP000470384"/>
    </source>
</evidence>
<dbReference type="CDD" id="cd06426">
    <property type="entry name" value="NTP_transferase_like_2"/>
    <property type="match status" value="1"/>
</dbReference>